<sequence>MATTWIRITASQRITKGSCQVGAVIVAPSGDTKEGNATLYDGESTVDTRLLIVRSGKGITREVVFPVPLVCHRGLYVVIGGSLDECLIQYDPLKQ</sequence>
<name>A0A6M3IHD8_9ZZZZ</name>
<reference evidence="1" key="1">
    <citation type="submission" date="2020-03" db="EMBL/GenBank/DDBJ databases">
        <title>The deep terrestrial virosphere.</title>
        <authorList>
            <person name="Holmfeldt K."/>
            <person name="Nilsson E."/>
            <person name="Simone D."/>
            <person name="Lopez-Fernandez M."/>
            <person name="Wu X."/>
            <person name="de Brujin I."/>
            <person name="Lundin D."/>
            <person name="Andersson A."/>
            <person name="Bertilsson S."/>
            <person name="Dopson M."/>
        </authorList>
    </citation>
    <scope>NUCLEOTIDE SEQUENCE</scope>
    <source>
        <strain evidence="1">MM415B01831</strain>
    </source>
</reference>
<dbReference type="AlphaFoldDB" id="A0A6M3IHD8"/>
<accession>A0A6M3IHD8</accession>
<gene>
    <name evidence="1" type="ORF">MM415B01831_0017</name>
</gene>
<organism evidence="1">
    <name type="scientific">viral metagenome</name>
    <dbReference type="NCBI Taxonomy" id="1070528"/>
    <lineage>
        <taxon>unclassified sequences</taxon>
        <taxon>metagenomes</taxon>
        <taxon>organismal metagenomes</taxon>
    </lineage>
</organism>
<protein>
    <submittedName>
        <fullName evidence="1">Uncharacterized protein</fullName>
    </submittedName>
</protein>
<proteinExistence type="predicted"/>
<evidence type="ECO:0000313" key="1">
    <source>
        <dbReference type="EMBL" id="QJA56497.1"/>
    </source>
</evidence>
<dbReference type="EMBL" id="MT141222">
    <property type="protein sequence ID" value="QJA56497.1"/>
    <property type="molecule type" value="Genomic_DNA"/>
</dbReference>